<dbReference type="AlphaFoldDB" id="H8I6H8"/>
<proteinExistence type="predicted"/>
<dbReference type="InterPro" id="IPR055140">
    <property type="entry name" value="Thiolase_C_2"/>
</dbReference>
<keyword evidence="5" id="KW-1185">Reference proteome</keyword>
<feature type="domain" description="Thiolase C-terminal" evidence="3">
    <location>
        <begin position="243"/>
        <end position="388"/>
    </location>
</feature>
<keyword evidence="4" id="KW-0808">Transferase</keyword>
<dbReference type="PANTHER" id="PTHR42870">
    <property type="entry name" value="ACETYL-COA C-ACETYLTRANSFERASE"/>
    <property type="match status" value="1"/>
</dbReference>
<dbReference type="InterPro" id="IPR016039">
    <property type="entry name" value="Thiolase-like"/>
</dbReference>
<evidence type="ECO:0000259" key="2">
    <source>
        <dbReference type="Pfam" id="PF00108"/>
    </source>
</evidence>
<dbReference type="Pfam" id="PF22691">
    <property type="entry name" value="Thiolase_C_1"/>
    <property type="match status" value="1"/>
</dbReference>
<dbReference type="PANTHER" id="PTHR42870:SF6">
    <property type="entry name" value="ACETYL-COA C-ACYLTRANSFERASE"/>
    <property type="match status" value="1"/>
</dbReference>
<accession>H8I6H8</accession>
<keyword evidence="1" id="KW-0414">Isoprene biosynthesis</keyword>
<feature type="domain" description="Thiolase N-terminal" evidence="2">
    <location>
        <begin position="4"/>
        <end position="226"/>
    </location>
</feature>
<dbReference type="SUPFAM" id="SSF53901">
    <property type="entry name" value="Thiolase-like"/>
    <property type="match status" value="2"/>
</dbReference>
<dbReference type="GO" id="GO:0003985">
    <property type="term" value="F:acetyl-CoA C-acetyltransferase activity"/>
    <property type="evidence" value="ECO:0007669"/>
    <property type="project" value="UniProtKB-EC"/>
</dbReference>
<dbReference type="eggNOG" id="arCOG01278">
    <property type="taxonomic scope" value="Archaea"/>
</dbReference>
<evidence type="ECO:0000256" key="1">
    <source>
        <dbReference type="ARBA" id="ARBA00023229"/>
    </source>
</evidence>
<dbReference type="EC" id="2.3.1.9" evidence="4"/>
<sequence>MRDVAIIGAGCTRFGEMWERSFRDIVVEAGAQALEDAKLNGEEIEAMYIGNMSGGQFINQEHIGSLIADFAGLASTFHIPATRVEAACASGGLALRSAIMAVASGYHDIVVAAGVEKMTDVETGVTVDALASAADREWEGFMGATFPALYAMVARLHMHRYGTTREQLAQVAVKNHHNAVNNPRAQFRNEITIDTVINASMVADPFTLFDCSPITDGAAAVVLAPAEVARKYTDSPIYVLGSGHATDTISLHNRRDICTFDATVEAGKRAYKMAHMTPEDIDLVEVHDCFTIAEILAIEDLGFFKKGQGGPATLNGDTALGGKIPVNTSGGLKACGHPVGATGIKQAVECVEQLRGVAGKRQVKGAKVAMTHNVGGTGGTAVCHIFSNERRR</sequence>
<dbReference type="InterPro" id="IPR020616">
    <property type="entry name" value="Thiolase_N"/>
</dbReference>
<dbReference type="CDD" id="cd00829">
    <property type="entry name" value="SCP-x_thiolase"/>
    <property type="match status" value="1"/>
</dbReference>
<dbReference type="PIRSF" id="PIRSF000429">
    <property type="entry name" value="Ac-CoA_Ac_transf"/>
    <property type="match status" value="1"/>
</dbReference>
<dbReference type="KEGG" id="mez:Mtc_2447"/>
<name>H8I6H8_METCZ</name>
<dbReference type="Proteomes" id="UP000005233">
    <property type="component" value="Chromosome"/>
</dbReference>
<evidence type="ECO:0000313" key="4">
    <source>
        <dbReference type="EMBL" id="AFD01176.1"/>
    </source>
</evidence>
<dbReference type="InterPro" id="IPR002155">
    <property type="entry name" value="Thiolase"/>
</dbReference>
<evidence type="ECO:0000313" key="5">
    <source>
        <dbReference type="Proteomes" id="UP000005233"/>
    </source>
</evidence>
<dbReference type="Pfam" id="PF00108">
    <property type="entry name" value="Thiolase_N"/>
    <property type="match status" value="1"/>
</dbReference>
<dbReference type="HOGENOM" id="CLU_035425_4_0_2"/>
<dbReference type="NCBIfam" id="NF004720">
    <property type="entry name" value="PRK06064.1"/>
    <property type="match status" value="1"/>
</dbReference>
<dbReference type="RefSeq" id="WP_014407007.1">
    <property type="nucleotide sequence ID" value="NC_017034.1"/>
</dbReference>
<organism evidence="4 5">
    <name type="scientific">Methanocella conradii (strain DSM 24694 / JCM 17849 / CGMCC 1.5162 / HZ254)</name>
    <dbReference type="NCBI Taxonomy" id="1041930"/>
    <lineage>
        <taxon>Archaea</taxon>
        <taxon>Methanobacteriati</taxon>
        <taxon>Methanobacteriota</taxon>
        <taxon>Stenosarchaea group</taxon>
        <taxon>Methanomicrobia</taxon>
        <taxon>Methanocellales</taxon>
        <taxon>Methanocellaceae</taxon>
        <taxon>Methanocella</taxon>
    </lineage>
</organism>
<reference evidence="4 5" key="1">
    <citation type="journal article" date="2012" name="J. Bacteriol.">
        <title>Complete genome sequence of a thermophilic methanogen, Methanocella conradii HZ254, isolated from Chinese rice field soil.</title>
        <authorList>
            <person name="Lu Z."/>
            <person name="Lu Y."/>
        </authorList>
    </citation>
    <scope>NUCLEOTIDE SEQUENCE [LARGE SCALE GENOMIC DNA]</scope>
    <source>
        <strain evidence="5">DSM 24694 / JCM 17849 / CGMCC 1.5162 / HZ254</strain>
    </source>
</reference>
<dbReference type="Gene3D" id="3.40.47.10">
    <property type="match status" value="1"/>
</dbReference>
<evidence type="ECO:0000259" key="3">
    <source>
        <dbReference type="Pfam" id="PF22691"/>
    </source>
</evidence>
<gene>
    <name evidence="4" type="ordered locus">Mtc_2447</name>
</gene>
<protein>
    <submittedName>
        <fullName evidence="4">Acetyl-CoA acetyltransferase</fullName>
        <ecNumber evidence="4">2.3.1.9</ecNumber>
    </submittedName>
</protein>
<dbReference type="GO" id="GO:0008299">
    <property type="term" value="P:isoprenoid biosynthetic process"/>
    <property type="evidence" value="ECO:0007669"/>
    <property type="project" value="UniProtKB-KW"/>
</dbReference>
<keyword evidence="4" id="KW-0012">Acyltransferase</keyword>
<dbReference type="EMBL" id="CP003243">
    <property type="protein sequence ID" value="AFD01176.1"/>
    <property type="molecule type" value="Genomic_DNA"/>
</dbReference>
<dbReference type="OrthoDB" id="167534at2157"/>
<dbReference type="STRING" id="1041930.Mtc_2447"/>
<dbReference type="GeneID" id="11972625"/>